<evidence type="ECO:0000256" key="1">
    <source>
        <dbReference type="ARBA" id="ARBA00004141"/>
    </source>
</evidence>
<dbReference type="Pfam" id="PF01284">
    <property type="entry name" value="MARVEL"/>
    <property type="match status" value="1"/>
</dbReference>
<dbReference type="PANTHER" id="PTHR37451">
    <property type="entry name" value="MARVEL DOMAIN"/>
    <property type="match status" value="1"/>
</dbReference>
<dbReference type="AlphaFoldDB" id="A0A545V5Q2"/>
<evidence type="ECO:0000256" key="3">
    <source>
        <dbReference type="ARBA" id="ARBA00022989"/>
    </source>
</evidence>
<dbReference type="GO" id="GO:0016020">
    <property type="term" value="C:membrane"/>
    <property type="evidence" value="ECO:0007669"/>
    <property type="project" value="UniProtKB-SubCell"/>
</dbReference>
<evidence type="ECO:0000256" key="5">
    <source>
        <dbReference type="SAM" id="Phobius"/>
    </source>
</evidence>
<protein>
    <submittedName>
        <fullName evidence="7">Membrane-associatingdomain-containing protein</fullName>
    </submittedName>
</protein>
<comment type="subcellular location">
    <subcellularLocation>
        <location evidence="1">Membrane</location>
        <topology evidence="1">Multi-pass membrane protein</topology>
    </subcellularLocation>
</comment>
<evidence type="ECO:0000313" key="7">
    <source>
        <dbReference type="EMBL" id="TQV97042.1"/>
    </source>
</evidence>
<dbReference type="EMBL" id="SPUK01000005">
    <property type="protein sequence ID" value="TQV97042.1"/>
    <property type="molecule type" value="Genomic_DNA"/>
</dbReference>
<evidence type="ECO:0000256" key="2">
    <source>
        <dbReference type="ARBA" id="ARBA00022692"/>
    </source>
</evidence>
<dbReference type="Proteomes" id="UP000315783">
    <property type="component" value="Unassembled WGS sequence"/>
</dbReference>
<feature type="domain" description="MARVEL" evidence="6">
    <location>
        <begin position="7"/>
        <end position="124"/>
    </location>
</feature>
<accession>A0A545V5Q2</accession>
<feature type="transmembrane region" description="Helical" evidence="5">
    <location>
        <begin position="104"/>
        <end position="125"/>
    </location>
</feature>
<keyword evidence="3 5" id="KW-1133">Transmembrane helix</keyword>
<keyword evidence="8" id="KW-1185">Reference proteome</keyword>
<organism evidence="7 8">
    <name type="scientific">Cordyceps javanica</name>
    <dbReference type="NCBI Taxonomy" id="43265"/>
    <lineage>
        <taxon>Eukaryota</taxon>
        <taxon>Fungi</taxon>
        <taxon>Dikarya</taxon>
        <taxon>Ascomycota</taxon>
        <taxon>Pezizomycotina</taxon>
        <taxon>Sordariomycetes</taxon>
        <taxon>Hypocreomycetidae</taxon>
        <taxon>Hypocreales</taxon>
        <taxon>Cordycipitaceae</taxon>
        <taxon>Cordyceps</taxon>
    </lineage>
</organism>
<dbReference type="InterPro" id="IPR008253">
    <property type="entry name" value="Marvel"/>
</dbReference>
<evidence type="ECO:0000256" key="4">
    <source>
        <dbReference type="ARBA" id="ARBA00023136"/>
    </source>
</evidence>
<feature type="transmembrane region" description="Helical" evidence="5">
    <location>
        <begin position="39"/>
        <end position="56"/>
    </location>
</feature>
<evidence type="ECO:0000313" key="8">
    <source>
        <dbReference type="Proteomes" id="UP000315783"/>
    </source>
</evidence>
<feature type="transmembrane region" description="Helical" evidence="5">
    <location>
        <begin position="68"/>
        <end position="92"/>
    </location>
</feature>
<sequence length="136" mass="14698">MEGISTIVHAVLVLLLIIELGLTAYLVSRSGGNESRFNFMLFNSLWTLVIIVYTGLVKRAFSRLYHAIVGLALLAITAIFWFAGSIAIAARIPIRCHGFHDCQVAQAATAFGFFLWAITTALAVIEGLGSRGGSRV</sequence>
<keyword evidence="2 5" id="KW-0812">Transmembrane</keyword>
<gene>
    <name evidence="7" type="ORF">IF1G_04282</name>
</gene>
<dbReference type="OrthoDB" id="2117453at2759"/>
<comment type="caution">
    <text evidence="7">The sequence shown here is derived from an EMBL/GenBank/DDBJ whole genome shotgun (WGS) entry which is preliminary data.</text>
</comment>
<dbReference type="STRING" id="43265.A0A545V5Q2"/>
<dbReference type="PANTHER" id="PTHR37451:SF1">
    <property type="entry name" value="MARVEL DOMAIN-CONTAINING PROTEIN"/>
    <property type="match status" value="1"/>
</dbReference>
<evidence type="ECO:0000259" key="6">
    <source>
        <dbReference type="Pfam" id="PF01284"/>
    </source>
</evidence>
<feature type="transmembrane region" description="Helical" evidence="5">
    <location>
        <begin position="6"/>
        <end position="27"/>
    </location>
</feature>
<proteinExistence type="predicted"/>
<reference evidence="7 8" key="1">
    <citation type="journal article" date="2019" name="Appl. Microbiol. Biotechnol.">
        <title>Genome sequence of Isaria javanica and comparative genome analysis insights into family S53 peptidase evolution in fungal entomopathogens.</title>
        <authorList>
            <person name="Lin R."/>
            <person name="Zhang X."/>
            <person name="Xin B."/>
            <person name="Zou M."/>
            <person name="Gao Y."/>
            <person name="Qin F."/>
            <person name="Hu Q."/>
            <person name="Xie B."/>
            <person name="Cheng X."/>
        </authorList>
    </citation>
    <scope>NUCLEOTIDE SEQUENCE [LARGE SCALE GENOMIC DNA]</scope>
    <source>
        <strain evidence="7 8">IJ1G</strain>
    </source>
</reference>
<keyword evidence="4 5" id="KW-0472">Membrane</keyword>
<name>A0A545V5Q2_9HYPO</name>